<evidence type="ECO:0000313" key="3">
    <source>
        <dbReference type="Proteomes" id="UP000503462"/>
    </source>
</evidence>
<reference evidence="2 3" key="1">
    <citation type="journal article" date="2016" name="Sci. Rep.">
        <title>Peltaster fructicola genome reveals evolution from an invasive phytopathogen to an ectophytic parasite.</title>
        <authorList>
            <person name="Xu C."/>
            <person name="Chen H."/>
            <person name="Gleason M.L."/>
            <person name="Xu J.R."/>
            <person name="Liu H."/>
            <person name="Zhang R."/>
            <person name="Sun G."/>
        </authorList>
    </citation>
    <scope>NUCLEOTIDE SEQUENCE [LARGE SCALE GENOMIC DNA]</scope>
    <source>
        <strain evidence="2 3">LNHT1506</strain>
    </source>
</reference>
<dbReference type="GO" id="GO:0008081">
    <property type="term" value="F:phosphoric diester hydrolase activity"/>
    <property type="evidence" value="ECO:0007669"/>
    <property type="project" value="InterPro"/>
</dbReference>
<dbReference type="SMART" id="SM00148">
    <property type="entry name" value="PLCXc"/>
    <property type="match status" value="1"/>
</dbReference>
<keyword evidence="3" id="KW-1185">Reference proteome</keyword>
<dbReference type="InterPro" id="IPR000909">
    <property type="entry name" value="PLipase_C_PInositol-sp_X_dom"/>
</dbReference>
<accession>A0A6H0Y5U1</accession>
<organism evidence="2 3">
    <name type="scientific">Peltaster fructicola</name>
    <dbReference type="NCBI Taxonomy" id="286661"/>
    <lineage>
        <taxon>Eukaryota</taxon>
        <taxon>Fungi</taxon>
        <taxon>Dikarya</taxon>
        <taxon>Ascomycota</taxon>
        <taxon>Pezizomycotina</taxon>
        <taxon>Dothideomycetes</taxon>
        <taxon>Dothideomycetes incertae sedis</taxon>
        <taxon>Peltaster</taxon>
    </lineage>
</organism>
<evidence type="ECO:0000313" key="2">
    <source>
        <dbReference type="EMBL" id="QIX02208.1"/>
    </source>
</evidence>
<dbReference type="InterPro" id="IPR051057">
    <property type="entry name" value="PI-PLC_domain"/>
</dbReference>
<protein>
    <recommendedName>
        <fullName evidence="1">Phosphatidylinositol-specific phospholipase C X domain-containing protein</fullName>
    </recommendedName>
</protein>
<dbReference type="CDD" id="cd08586">
    <property type="entry name" value="PI-PLCc_BcPLC_like"/>
    <property type="match status" value="1"/>
</dbReference>
<dbReference type="GO" id="GO:0006629">
    <property type="term" value="P:lipid metabolic process"/>
    <property type="evidence" value="ECO:0007669"/>
    <property type="project" value="InterPro"/>
</dbReference>
<dbReference type="EMBL" id="CP051143">
    <property type="protein sequence ID" value="QIX02208.1"/>
    <property type="molecule type" value="Genomic_DNA"/>
</dbReference>
<evidence type="ECO:0000259" key="1">
    <source>
        <dbReference type="SMART" id="SM00148"/>
    </source>
</evidence>
<dbReference type="PANTHER" id="PTHR13593:SF113">
    <property type="entry name" value="SI:DKEY-266F7.9"/>
    <property type="match status" value="1"/>
</dbReference>
<dbReference type="InterPro" id="IPR017946">
    <property type="entry name" value="PLC-like_Pdiesterase_TIM-brl"/>
</dbReference>
<feature type="domain" description="Phosphatidylinositol-specific phospholipase C X" evidence="1">
    <location>
        <begin position="199"/>
        <end position="343"/>
    </location>
</feature>
<dbReference type="Proteomes" id="UP000503462">
    <property type="component" value="Chromosome 5"/>
</dbReference>
<dbReference type="PROSITE" id="PS50007">
    <property type="entry name" value="PIPLC_X_DOMAIN"/>
    <property type="match status" value="1"/>
</dbReference>
<dbReference type="AlphaFoldDB" id="A0A6H0Y5U1"/>
<proteinExistence type="predicted"/>
<dbReference type="Pfam" id="PF00388">
    <property type="entry name" value="PI-PLC-X"/>
    <property type="match status" value="1"/>
</dbReference>
<dbReference type="PANTHER" id="PTHR13593">
    <property type="match status" value="1"/>
</dbReference>
<dbReference type="Gene3D" id="3.20.20.190">
    <property type="entry name" value="Phosphatidylinositol (PI) phosphodiesterase"/>
    <property type="match status" value="1"/>
</dbReference>
<name>A0A6H0Y5U1_9PEZI</name>
<dbReference type="SUPFAM" id="SSF51695">
    <property type="entry name" value="PLC-like phosphodiesterases"/>
    <property type="match status" value="1"/>
</dbReference>
<sequence>MSYLAGSIIDGDLPPLVSLRSSERKSLGATLLTILEVRNAVLVAAARPFFTAWRRRCRRRTKATFISWQSSELQMPARDLNAGPITIRNLTATQLTLNVDIAKSSSESFTPAHDQVQLAIQPFDTAVAKVDDEHGVAKIELPGDRTPDRDLLAVARSNFIELHGTTSHEQGITPIYSPETRFLTLYELPDLTCWMRDFKDETSIAALSIPGTHNSPTYHWALPSVRCQAVSPLQQLENGVRFLDVRVQPHRPGNEDLYLVHGAFPIALTGSKNFRQLVDDVNTFLASHPSETVIISMKREGISRTNDGQLADIIETHYAQQWYTEPRIPSIGEVRGKIVLMRRFALSDRLKKEHDGRGWGLDAESWEDNTANCVHGQVCVQDFYGVRSTQLMPKKIEMSCAHFERAGALVCPVPGSSGAGGTSAPEQIYLNFLTASNFFDFRCWPENIAAKLNPAVLSFLCEKHDCGDHGDGGLGIVVCDWVGKHGNWDLVKCIVGMNARRLHRERGYGWHVPANQAGP</sequence>
<dbReference type="OrthoDB" id="1046782at2759"/>
<gene>
    <name evidence="2" type="ORF">AMS68_007725</name>
</gene>